<dbReference type="STRING" id="1348253.LK09_01660"/>
<dbReference type="Proteomes" id="UP000031030">
    <property type="component" value="Unassembled WGS sequence"/>
</dbReference>
<feature type="transmembrane region" description="Helical" evidence="1">
    <location>
        <begin position="153"/>
        <end position="171"/>
    </location>
</feature>
<sequence>MFGTLASRPSARSIESLALGVGVTAFVFVAVVAIFVFRFEPAPISGPGSVGEYAAVASGVATALAVLGARYVVRERTRAGRIGFFDVVDVVALAFALAVIVILTLTLLAGIMEQSFQGATVFGFSVLVLSGATAAIAAYFTFYLAAEMTLSSLAAVLAVFLVEGVITSALTASDPQWWKENLSALGMNNDFSSWAFNISLIVSGILVTALARLATRGVPTTNPEGVQRTRVALVVIGIFLACVGVFPVDEFLAIHNTVATGMAVVFAITVFRVHSWIPGLARAFRLVGYLFVAVVVVAGVFFAVGFYTLTAVELIAGALVFSWIILLVRNCAALVADSTRNGGDAEAPAPAVNWNP</sequence>
<feature type="transmembrane region" description="Helical" evidence="1">
    <location>
        <begin position="254"/>
        <end position="274"/>
    </location>
</feature>
<feature type="transmembrane region" description="Helical" evidence="1">
    <location>
        <begin position="191"/>
        <end position="211"/>
    </location>
</feature>
<protein>
    <recommendedName>
        <fullName evidence="4">DUF998 domain-containing protein</fullName>
    </recommendedName>
</protein>
<gene>
    <name evidence="2" type="ORF">LK09_01660</name>
</gene>
<dbReference type="EMBL" id="JTDK01000001">
    <property type="protein sequence ID" value="KHL00071.1"/>
    <property type="molecule type" value="Genomic_DNA"/>
</dbReference>
<organism evidence="2 3">
    <name type="scientific">Microbacterium mangrovi</name>
    <dbReference type="NCBI Taxonomy" id="1348253"/>
    <lineage>
        <taxon>Bacteria</taxon>
        <taxon>Bacillati</taxon>
        <taxon>Actinomycetota</taxon>
        <taxon>Actinomycetes</taxon>
        <taxon>Micrococcales</taxon>
        <taxon>Microbacteriaceae</taxon>
        <taxon>Microbacterium</taxon>
    </lineage>
</organism>
<evidence type="ECO:0000313" key="3">
    <source>
        <dbReference type="Proteomes" id="UP000031030"/>
    </source>
</evidence>
<keyword evidence="1" id="KW-0812">Transmembrane</keyword>
<accession>A0A0B2AEC0</accession>
<feature type="transmembrane region" description="Helical" evidence="1">
    <location>
        <begin position="17"/>
        <end position="37"/>
    </location>
</feature>
<evidence type="ECO:0008006" key="4">
    <source>
        <dbReference type="Google" id="ProtNLM"/>
    </source>
</evidence>
<dbReference type="InterPro" id="IPR009339">
    <property type="entry name" value="DUF998"/>
</dbReference>
<keyword evidence="3" id="KW-1185">Reference proteome</keyword>
<feature type="transmembrane region" description="Helical" evidence="1">
    <location>
        <begin position="121"/>
        <end position="146"/>
    </location>
</feature>
<keyword evidence="1" id="KW-1133">Transmembrane helix</keyword>
<feature type="transmembrane region" description="Helical" evidence="1">
    <location>
        <begin position="53"/>
        <end position="73"/>
    </location>
</feature>
<feature type="transmembrane region" description="Helical" evidence="1">
    <location>
        <begin position="231"/>
        <end position="248"/>
    </location>
</feature>
<keyword evidence="1" id="KW-0472">Membrane</keyword>
<feature type="transmembrane region" description="Helical" evidence="1">
    <location>
        <begin position="314"/>
        <end position="336"/>
    </location>
</feature>
<dbReference type="Pfam" id="PF06197">
    <property type="entry name" value="DUF998"/>
    <property type="match status" value="1"/>
</dbReference>
<evidence type="ECO:0000256" key="1">
    <source>
        <dbReference type="SAM" id="Phobius"/>
    </source>
</evidence>
<proteinExistence type="predicted"/>
<feature type="transmembrane region" description="Helical" evidence="1">
    <location>
        <begin position="286"/>
        <end position="308"/>
    </location>
</feature>
<evidence type="ECO:0000313" key="2">
    <source>
        <dbReference type="EMBL" id="KHL00071.1"/>
    </source>
</evidence>
<feature type="transmembrane region" description="Helical" evidence="1">
    <location>
        <begin position="85"/>
        <end position="109"/>
    </location>
</feature>
<dbReference type="AlphaFoldDB" id="A0A0B2AEC0"/>
<reference evidence="2 3" key="1">
    <citation type="submission" date="2014-11" db="EMBL/GenBank/DDBJ databases">
        <title>Genome sequence of Microbacterium mangrovi MUSC 115(T).</title>
        <authorList>
            <person name="Lee L.-H."/>
        </authorList>
    </citation>
    <scope>NUCLEOTIDE SEQUENCE [LARGE SCALE GENOMIC DNA]</scope>
    <source>
        <strain evidence="2 3">MUSC 115</strain>
    </source>
</reference>
<comment type="caution">
    <text evidence="2">The sequence shown here is derived from an EMBL/GenBank/DDBJ whole genome shotgun (WGS) entry which is preliminary data.</text>
</comment>
<name>A0A0B2AEC0_9MICO</name>